<evidence type="ECO:0000313" key="6">
    <source>
        <dbReference type="EMBL" id="KAF9598651.1"/>
    </source>
</evidence>
<keyword evidence="2" id="KW-0479">Metal-binding</keyword>
<dbReference type="GO" id="GO:0005777">
    <property type="term" value="C:peroxisome"/>
    <property type="evidence" value="ECO:0007669"/>
    <property type="project" value="TreeGrafter"/>
</dbReference>
<reference evidence="6 7" key="1">
    <citation type="submission" date="2020-10" db="EMBL/GenBank/DDBJ databases">
        <title>The Coptis chinensis genome and diversification of protoberbering-type alkaloids.</title>
        <authorList>
            <person name="Wang B."/>
            <person name="Shu S."/>
            <person name="Song C."/>
            <person name="Liu Y."/>
        </authorList>
    </citation>
    <scope>NUCLEOTIDE SEQUENCE [LARGE SCALE GENOMIC DNA]</scope>
    <source>
        <strain evidence="6">HL-2020</strain>
        <tissue evidence="6">Leaf</tissue>
    </source>
</reference>
<dbReference type="PANTHER" id="PTHR43710">
    <property type="entry name" value="2-HYDROXYACYL-COA LYASE"/>
    <property type="match status" value="1"/>
</dbReference>
<dbReference type="GO" id="GO:0046872">
    <property type="term" value="F:metal ion binding"/>
    <property type="evidence" value="ECO:0007669"/>
    <property type="project" value="UniProtKB-KW"/>
</dbReference>
<keyword evidence="5" id="KW-1133">Transmembrane helix</keyword>
<keyword evidence="4" id="KW-0456">Lyase</keyword>
<evidence type="ECO:0000256" key="2">
    <source>
        <dbReference type="ARBA" id="ARBA00022723"/>
    </source>
</evidence>
<keyword evidence="5" id="KW-0812">Transmembrane</keyword>
<dbReference type="InterPro" id="IPR029061">
    <property type="entry name" value="THDP-binding"/>
</dbReference>
<proteinExistence type="predicted"/>
<evidence type="ECO:0000256" key="5">
    <source>
        <dbReference type="SAM" id="Phobius"/>
    </source>
</evidence>
<evidence type="ECO:0000313" key="7">
    <source>
        <dbReference type="Proteomes" id="UP000631114"/>
    </source>
</evidence>
<keyword evidence="3" id="KW-0460">Magnesium</keyword>
<comment type="caution">
    <text evidence="6">The sequence shown here is derived from an EMBL/GenBank/DDBJ whole genome shotgun (WGS) entry which is preliminary data.</text>
</comment>
<evidence type="ECO:0000256" key="3">
    <source>
        <dbReference type="ARBA" id="ARBA00022842"/>
    </source>
</evidence>
<evidence type="ECO:0000256" key="1">
    <source>
        <dbReference type="ARBA" id="ARBA00001964"/>
    </source>
</evidence>
<feature type="transmembrane region" description="Helical" evidence="5">
    <location>
        <begin position="9"/>
        <end position="26"/>
    </location>
</feature>
<organism evidence="6 7">
    <name type="scientific">Coptis chinensis</name>
    <dbReference type="NCBI Taxonomy" id="261450"/>
    <lineage>
        <taxon>Eukaryota</taxon>
        <taxon>Viridiplantae</taxon>
        <taxon>Streptophyta</taxon>
        <taxon>Embryophyta</taxon>
        <taxon>Tracheophyta</taxon>
        <taxon>Spermatophyta</taxon>
        <taxon>Magnoliopsida</taxon>
        <taxon>Ranunculales</taxon>
        <taxon>Ranunculaceae</taxon>
        <taxon>Coptidoideae</taxon>
        <taxon>Coptis</taxon>
    </lineage>
</organism>
<dbReference type="GO" id="GO:0016829">
    <property type="term" value="F:lyase activity"/>
    <property type="evidence" value="ECO:0007669"/>
    <property type="project" value="UniProtKB-KW"/>
</dbReference>
<keyword evidence="7" id="KW-1185">Reference proteome</keyword>
<sequence length="243" mass="28547">MGLVTKNEWVMVGTMLFAVSLWIFGFRGPRSLVILFLLISFLSRVGGPCVLIVVHMALLYEAIRFGFSAMEVETLVRYQLSMVVIVFNNGGVYGGDRRNPQEIIGPYKDDPASTFLYQCKDIIISNGSFWRQRMKIVLSEMWRKSIRRQLPCLFGYSKRHQVAMFATNHIWTSGRFLLEKVERPRDEARKTAKEYGVIGVWRYYKRLYEQLIGGMKFIFLFLFLRKFFLFFFYTLLFLLLKVS</sequence>
<protein>
    <submittedName>
        <fullName evidence="6">Uncharacterized protein</fullName>
    </submittedName>
</protein>
<name>A0A835HF51_9MAGN</name>
<gene>
    <name evidence="6" type="ORF">IFM89_029901</name>
</gene>
<feature type="transmembrane region" description="Helical" evidence="5">
    <location>
        <begin position="217"/>
        <end position="240"/>
    </location>
</feature>
<feature type="transmembrane region" description="Helical" evidence="5">
    <location>
        <begin position="32"/>
        <end position="60"/>
    </location>
</feature>
<dbReference type="InterPro" id="IPR045025">
    <property type="entry name" value="HACL1-like"/>
</dbReference>
<dbReference type="GO" id="GO:0001561">
    <property type="term" value="P:fatty acid alpha-oxidation"/>
    <property type="evidence" value="ECO:0007669"/>
    <property type="project" value="TreeGrafter"/>
</dbReference>
<evidence type="ECO:0000256" key="4">
    <source>
        <dbReference type="ARBA" id="ARBA00023239"/>
    </source>
</evidence>
<comment type="cofactor">
    <cofactor evidence="1">
        <name>thiamine diphosphate</name>
        <dbReference type="ChEBI" id="CHEBI:58937"/>
    </cofactor>
</comment>
<keyword evidence="5" id="KW-0472">Membrane</keyword>
<accession>A0A835HF51</accession>
<dbReference type="EMBL" id="JADFTS010000007">
    <property type="protein sequence ID" value="KAF9598651.1"/>
    <property type="molecule type" value="Genomic_DNA"/>
</dbReference>
<dbReference type="AlphaFoldDB" id="A0A835HF51"/>
<dbReference type="PANTHER" id="PTHR43710:SF2">
    <property type="entry name" value="2-HYDROXYACYL-COA LYASE 1"/>
    <property type="match status" value="1"/>
</dbReference>
<dbReference type="Gene3D" id="3.40.50.970">
    <property type="match status" value="1"/>
</dbReference>
<dbReference type="OrthoDB" id="16262at2759"/>
<dbReference type="SUPFAM" id="SSF52518">
    <property type="entry name" value="Thiamin diphosphate-binding fold (THDP-binding)"/>
    <property type="match status" value="1"/>
</dbReference>
<dbReference type="Proteomes" id="UP000631114">
    <property type="component" value="Unassembled WGS sequence"/>
</dbReference>
<dbReference type="GO" id="GO:0030976">
    <property type="term" value="F:thiamine pyrophosphate binding"/>
    <property type="evidence" value="ECO:0007669"/>
    <property type="project" value="InterPro"/>
</dbReference>